<organism evidence="2 3">
    <name type="scientific">[Phormidium ambiguum] IAM M-71</name>
    <dbReference type="NCBI Taxonomy" id="454136"/>
    <lineage>
        <taxon>Bacteria</taxon>
        <taxon>Bacillati</taxon>
        <taxon>Cyanobacteriota</taxon>
        <taxon>Cyanophyceae</taxon>
        <taxon>Oscillatoriophycideae</taxon>
        <taxon>Aerosakkonematales</taxon>
        <taxon>Aerosakkonemataceae</taxon>
        <taxon>Floridanema</taxon>
    </lineage>
</organism>
<feature type="signal peptide" evidence="1">
    <location>
        <begin position="1"/>
        <end position="23"/>
    </location>
</feature>
<name>A0A1U7I852_9CYAN</name>
<feature type="chain" id="PRO_5013341470" evidence="1">
    <location>
        <begin position="24"/>
        <end position="120"/>
    </location>
</feature>
<dbReference type="AlphaFoldDB" id="A0A1U7I852"/>
<reference evidence="2 3" key="1">
    <citation type="submission" date="2016-11" db="EMBL/GenBank/DDBJ databases">
        <title>Draft Genome Sequences of Nine Cyanobacterial Strains from Diverse Habitats.</title>
        <authorList>
            <person name="Zhu T."/>
            <person name="Hou S."/>
            <person name="Lu X."/>
            <person name="Hess W.R."/>
        </authorList>
    </citation>
    <scope>NUCLEOTIDE SEQUENCE [LARGE SCALE GENOMIC DNA]</scope>
    <source>
        <strain evidence="2 3">IAM M-71</strain>
    </source>
</reference>
<evidence type="ECO:0000313" key="2">
    <source>
        <dbReference type="EMBL" id="OKH32590.1"/>
    </source>
</evidence>
<comment type="caution">
    <text evidence="2">The sequence shown here is derived from an EMBL/GenBank/DDBJ whole genome shotgun (WGS) entry which is preliminary data.</text>
</comment>
<evidence type="ECO:0000313" key="3">
    <source>
        <dbReference type="Proteomes" id="UP000185860"/>
    </source>
</evidence>
<dbReference type="Proteomes" id="UP000185860">
    <property type="component" value="Unassembled WGS sequence"/>
</dbReference>
<dbReference type="EMBL" id="MRCE01000038">
    <property type="protein sequence ID" value="OKH32590.1"/>
    <property type="molecule type" value="Genomic_DNA"/>
</dbReference>
<protein>
    <submittedName>
        <fullName evidence="2">Uncharacterized protein</fullName>
    </submittedName>
</protein>
<gene>
    <name evidence="2" type="ORF">NIES2119_25725</name>
</gene>
<accession>A0A1U7I852</accession>
<sequence>MKKYALLVALLPVITLWTQTANAETLKTKNFLVKITRNCPEGYVTCDKVKYYGKNLKTGKSISLIGKTIHTTGADGITPGRFLGYEFRNKNYLYRVTVDGTLLIYQGKKLILEEPGNLTY</sequence>
<dbReference type="STRING" id="454136.NIES2119_25725"/>
<proteinExistence type="predicted"/>
<evidence type="ECO:0000256" key="1">
    <source>
        <dbReference type="SAM" id="SignalP"/>
    </source>
</evidence>
<keyword evidence="1" id="KW-0732">Signal</keyword>